<dbReference type="AlphaFoldDB" id="A0A6J4HAH1"/>
<evidence type="ECO:0000256" key="1">
    <source>
        <dbReference type="ARBA" id="ARBA00005781"/>
    </source>
</evidence>
<keyword evidence="3 5" id="KW-0687">Ribonucleoprotein</keyword>
<dbReference type="InterPro" id="IPR038657">
    <property type="entry name" value="Ribosomal_bL19_sf"/>
</dbReference>
<evidence type="ECO:0000256" key="5">
    <source>
        <dbReference type="HAMAP-Rule" id="MF_00402"/>
    </source>
</evidence>
<dbReference type="PANTHER" id="PTHR15680">
    <property type="entry name" value="RIBOSOMAL PROTEIN L19"/>
    <property type="match status" value="1"/>
</dbReference>
<evidence type="ECO:0000256" key="4">
    <source>
        <dbReference type="ARBA" id="ARBA00035171"/>
    </source>
</evidence>
<keyword evidence="2 5" id="KW-0689">Ribosomal protein</keyword>
<evidence type="ECO:0000256" key="3">
    <source>
        <dbReference type="ARBA" id="ARBA00023274"/>
    </source>
</evidence>
<dbReference type="EMBL" id="CADCTA010000031">
    <property type="protein sequence ID" value="CAA9218958.1"/>
    <property type="molecule type" value="Genomic_DNA"/>
</dbReference>
<dbReference type="Gene3D" id="2.30.30.790">
    <property type="match status" value="1"/>
</dbReference>
<dbReference type="GO" id="GO:0003735">
    <property type="term" value="F:structural constituent of ribosome"/>
    <property type="evidence" value="ECO:0007669"/>
    <property type="project" value="InterPro"/>
</dbReference>
<accession>A0A6J4HAH1</accession>
<dbReference type="PANTHER" id="PTHR15680:SF9">
    <property type="entry name" value="LARGE RIBOSOMAL SUBUNIT PROTEIN BL19M"/>
    <property type="match status" value="1"/>
</dbReference>
<sequence>MNARQREKKDSMSTIIDTIEKEQQKSDVTSFKVGDGVRVHTRVREGDKERIQIFGGIVIGRKGSGINETFTVRRISYGEGVERVFPIHSPRIAKVEVEKAGKARRAKLNYLRGRKGKEATAVRE</sequence>
<evidence type="ECO:0000256" key="2">
    <source>
        <dbReference type="ARBA" id="ARBA00022980"/>
    </source>
</evidence>
<dbReference type="InterPro" id="IPR001857">
    <property type="entry name" value="Ribosomal_bL19"/>
</dbReference>
<organism evidence="7">
    <name type="scientific">uncultured Chthoniobacterales bacterium</name>
    <dbReference type="NCBI Taxonomy" id="1836801"/>
    <lineage>
        <taxon>Bacteria</taxon>
        <taxon>Pseudomonadati</taxon>
        <taxon>Verrucomicrobiota</taxon>
        <taxon>Spartobacteria</taxon>
        <taxon>Chthoniobacterales</taxon>
        <taxon>environmental samples</taxon>
    </lineage>
</organism>
<reference evidence="7" key="1">
    <citation type="submission" date="2020-02" db="EMBL/GenBank/DDBJ databases">
        <authorList>
            <person name="Meier V. D."/>
        </authorList>
    </citation>
    <scope>NUCLEOTIDE SEQUENCE</scope>
    <source>
        <strain evidence="7">AVDCRST_MAG42</strain>
    </source>
</reference>
<dbReference type="GO" id="GO:0022625">
    <property type="term" value="C:cytosolic large ribosomal subunit"/>
    <property type="evidence" value="ECO:0007669"/>
    <property type="project" value="TreeGrafter"/>
</dbReference>
<protein>
    <recommendedName>
        <fullName evidence="4 5">Large ribosomal subunit protein bL19</fullName>
    </recommendedName>
</protein>
<dbReference type="SUPFAM" id="SSF50104">
    <property type="entry name" value="Translation proteins SH3-like domain"/>
    <property type="match status" value="1"/>
</dbReference>
<name>A0A6J4HAH1_9BACT</name>
<comment type="function">
    <text evidence="5 6">This protein is located at the 30S-50S ribosomal subunit interface and may play a role in the structure and function of the aminoacyl-tRNA binding site.</text>
</comment>
<proteinExistence type="inferred from homology"/>
<gene>
    <name evidence="5" type="primary">rplS</name>
    <name evidence="7" type="ORF">AVDCRST_MAG42-480</name>
</gene>
<comment type="similarity">
    <text evidence="1 5 6">Belongs to the bacterial ribosomal protein bL19 family.</text>
</comment>
<dbReference type="GO" id="GO:0006412">
    <property type="term" value="P:translation"/>
    <property type="evidence" value="ECO:0007669"/>
    <property type="project" value="UniProtKB-UniRule"/>
</dbReference>
<evidence type="ECO:0000256" key="6">
    <source>
        <dbReference type="RuleBase" id="RU000559"/>
    </source>
</evidence>
<dbReference type="Pfam" id="PF01245">
    <property type="entry name" value="Ribosomal_L19"/>
    <property type="match status" value="1"/>
</dbReference>
<dbReference type="InterPro" id="IPR008991">
    <property type="entry name" value="Translation_prot_SH3-like_sf"/>
</dbReference>
<dbReference type="HAMAP" id="MF_00402">
    <property type="entry name" value="Ribosomal_bL19"/>
    <property type="match status" value="1"/>
</dbReference>
<dbReference type="PIRSF" id="PIRSF002191">
    <property type="entry name" value="Ribosomal_L19"/>
    <property type="match status" value="1"/>
</dbReference>
<evidence type="ECO:0000313" key="7">
    <source>
        <dbReference type="EMBL" id="CAA9218958.1"/>
    </source>
</evidence>
<dbReference type="NCBIfam" id="TIGR01024">
    <property type="entry name" value="rplS_bact"/>
    <property type="match status" value="1"/>
</dbReference>
<dbReference type="PRINTS" id="PR00061">
    <property type="entry name" value="RIBOSOMALL19"/>
</dbReference>